<protein>
    <recommendedName>
        <fullName evidence="2">DUF8004 domain-containing protein</fullName>
    </recommendedName>
</protein>
<comment type="caution">
    <text evidence="3">The sequence shown here is derived from an EMBL/GenBank/DDBJ whole genome shotgun (WGS) entry which is preliminary data.</text>
</comment>
<evidence type="ECO:0000259" key="2">
    <source>
        <dbReference type="Pfam" id="PF26013"/>
    </source>
</evidence>
<organism evidence="3 4">
    <name type="scientific">Orbilia javanica</name>
    <dbReference type="NCBI Taxonomy" id="47235"/>
    <lineage>
        <taxon>Eukaryota</taxon>
        <taxon>Fungi</taxon>
        <taxon>Dikarya</taxon>
        <taxon>Ascomycota</taxon>
        <taxon>Pezizomycotina</taxon>
        <taxon>Orbiliomycetes</taxon>
        <taxon>Orbiliales</taxon>
        <taxon>Orbiliaceae</taxon>
        <taxon>Orbilia</taxon>
    </lineage>
</organism>
<feature type="region of interest" description="Disordered" evidence="1">
    <location>
        <begin position="608"/>
        <end position="649"/>
    </location>
</feature>
<feature type="region of interest" description="Disordered" evidence="1">
    <location>
        <begin position="63"/>
        <end position="87"/>
    </location>
</feature>
<name>A0AAN8MLI7_9PEZI</name>
<dbReference type="Pfam" id="PF26013">
    <property type="entry name" value="DUF8004"/>
    <property type="match status" value="1"/>
</dbReference>
<dbReference type="InterPro" id="IPR058317">
    <property type="entry name" value="DUF8004"/>
</dbReference>
<dbReference type="PANTHER" id="PTHR39601">
    <property type="entry name" value="CHORIOGENIN HMINOR"/>
    <property type="match status" value="1"/>
</dbReference>
<proteinExistence type="predicted"/>
<evidence type="ECO:0000313" key="3">
    <source>
        <dbReference type="EMBL" id="KAK6330685.1"/>
    </source>
</evidence>
<accession>A0AAN8MLI7</accession>
<reference evidence="3 4" key="1">
    <citation type="submission" date="2019-10" db="EMBL/GenBank/DDBJ databases">
        <authorList>
            <person name="Palmer J.M."/>
        </authorList>
    </citation>
    <scope>NUCLEOTIDE SEQUENCE [LARGE SCALE GENOMIC DNA]</scope>
    <source>
        <strain evidence="3 4">TWF718</strain>
    </source>
</reference>
<dbReference type="PANTHER" id="PTHR39601:SF1">
    <property type="entry name" value="CHORIOGENIN HMINOR"/>
    <property type="match status" value="1"/>
</dbReference>
<keyword evidence="4" id="KW-1185">Reference proteome</keyword>
<feature type="domain" description="DUF8004" evidence="2">
    <location>
        <begin position="281"/>
        <end position="367"/>
    </location>
</feature>
<sequence>MRMLRLRSQTIQHMDSQEKIPAFGESATAAALAKRPSITGLIDLDVEQDPSWRPLFVNDVEGEVPDVGEGSGAVEQEPSKNKGKEKSHLYADGLSGANVQAPPILGDNLPEGLPCAYQIIAGRDARKCPQYDYSNLYNGLPVPELWNDKGDTLVYLCPKNKTTPQGPSFLVDSLTLQSTSDYWGTAFSPVWQGGFEIDKSTYPTANFALFFAADRPDGRNEETDPLALLRHYVTMRNVFACMFDSFCVGLIEEDSPLLSDLVDRMLMYFDGSEDSLGVRLSGFIRKSGLWDVSNDPIKAVDLLHLAATYEMKDLYLEAFAHSVGMWPQVLDSKAHEVLPDPIIALLASHHKKLADTIGVFSQIMKGFSLKELWAFSSPATKLPSAVRKGYESMRTFLYKYYTSLFQEWPPKDLTTRPVLLGIYSDFCALYRLLVDRQYTSAEACACYASLVKYVQALHYIDRTICNRDISIPYGIPILPGYFAQAINESASIRRPEIYRVDMEEKLKPEELDRVFENMYSAPHIQNSESETAKSITTAFIEFEKSLMRGKTVKGVAETRKGIWLWIYAILDIMAELSVETGVVFKDDVEYLLCADTTDVFDWDGKRGKEDIQQSAGSGDTAVDRRDLEGNNAQPGAQPPPVVRSSTTTRPRVTRAEMSYPWALAKTPGWCIGARERGG</sequence>
<feature type="compositionally biased region" description="Basic and acidic residues" evidence="1">
    <location>
        <begin position="77"/>
        <end position="87"/>
    </location>
</feature>
<evidence type="ECO:0000256" key="1">
    <source>
        <dbReference type="SAM" id="MobiDB-lite"/>
    </source>
</evidence>
<dbReference type="Proteomes" id="UP001313282">
    <property type="component" value="Unassembled WGS sequence"/>
</dbReference>
<evidence type="ECO:0000313" key="4">
    <source>
        <dbReference type="Proteomes" id="UP001313282"/>
    </source>
</evidence>
<gene>
    <name evidence="3" type="ORF">TWF718_002883</name>
</gene>
<dbReference type="EMBL" id="JAVHNR010000011">
    <property type="protein sequence ID" value="KAK6330685.1"/>
    <property type="molecule type" value="Genomic_DNA"/>
</dbReference>
<dbReference type="AlphaFoldDB" id="A0AAN8MLI7"/>